<protein>
    <submittedName>
        <fullName evidence="1">Uncharacterized protein</fullName>
    </submittedName>
</protein>
<dbReference type="EMBL" id="LAZR01011652">
    <property type="protein sequence ID" value="KKM60582.1"/>
    <property type="molecule type" value="Genomic_DNA"/>
</dbReference>
<accession>A0A0F9LU07</accession>
<gene>
    <name evidence="1" type="ORF">LCGC14_1540360</name>
</gene>
<name>A0A0F9LU07_9ZZZZ</name>
<organism evidence="1">
    <name type="scientific">marine sediment metagenome</name>
    <dbReference type="NCBI Taxonomy" id="412755"/>
    <lineage>
        <taxon>unclassified sequences</taxon>
        <taxon>metagenomes</taxon>
        <taxon>ecological metagenomes</taxon>
    </lineage>
</organism>
<reference evidence="1" key="1">
    <citation type="journal article" date="2015" name="Nature">
        <title>Complex archaea that bridge the gap between prokaryotes and eukaryotes.</title>
        <authorList>
            <person name="Spang A."/>
            <person name="Saw J.H."/>
            <person name="Jorgensen S.L."/>
            <person name="Zaremba-Niedzwiedzka K."/>
            <person name="Martijn J."/>
            <person name="Lind A.E."/>
            <person name="van Eijk R."/>
            <person name="Schleper C."/>
            <person name="Guy L."/>
            <person name="Ettema T.J."/>
        </authorList>
    </citation>
    <scope>NUCLEOTIDE SEQUENCE</scope>
</reference>
<dbReference type="AlphaFoldDB" id="A0A0F9LU07"/>
<comment type="caution">
    <text evidence="1">The sequence shown here is derived from an EMBL/GenBank/DDBJ whole genome shotgun (WGS) entry which is preliminary data.</text>
</comment>
<evidence type="ECO:0000313" key="1">
    <source>
        <dbReference type="EMBL" id="KKM60582.1"/>
    </source>
</evidence>
<proteinExistence type="predicted"/>
<sequence>MSEHFHYIEDMSLTGLNLGGKEFSKHENGLNHMHETGVGDIPNDSKPREIEIGIVNRKPLYIVFRLDKLKLWGVDHE</sequence>